<feature type="region of interest" description="Disordered" evidence="1">
    <location>
        <begin position="155"/>
        <end position="183"/>
    </location>
</feature>
<accession>A0A5C6DEH0</accession>
<dbReference type="EMBL" id="SJPY01000009">
    <property type="protein sequence ID" value="TWU35613.1"/>
    <property type="molecule type" value="Genomic_DNA"/>
</dbReference>
<evidence type="ECO:0000313" key="3">
    <source>
        <dbReference type="Proteomes" id="UP000315471"/>
    </source>
</evidence>
<evidence type="ECO:0000313" key="2">
    <source>
        <dbReference type="EMBL" id="TWU35613.1"/>
    </source>
</evidence>
<protein>
    <submittedName>
        <fullName evidence="2">Uncharacterized protein</fullName>
    </submittedName>
</protein>
<feature type="compositionally biased region" description="Polar residues" evidence="1">
    <location>
        <begin position="174"/>
        <end position="183"/>
    </location>
</feature>
<dbReference type="RefSeq" id="WP_146602169.1">
    <property type="nucleotide sequence ID" value="NZ_SJPY01000009.1"/>
</dbReference>
<dbReference type="OrthoDB" id="7058782at2"/>
<organism evidence="2 3">
    <name type="scientific">Novipirellula aureliae</name>
    <dbReference type="NCBI Taxonomy" id="2527966"/>
    <lineage>
        <taxon>Bacteria</taxon>
        <taxon>Pseudomonadati</taxon>
        <taxon>Planctomycetota</taxon>
        <taxon>Planctomycetia</taxon>
        <taxon>Pirellulales</taxon>
        <taxon>Pirellulaceae</taxon>
        <taxon>Novipirellula</taxon>
    </lineage>
</organism>
<keyword evidence="3" id="KW-1185">Reference proteome</keyword>
<comment type="caution">
    <text evidence="2">The sequence shown here is derived from an EMBL/GenBank/DDBJ whole genome shotgun (WGS) entry which is preliminary data.</text>
</comment>
<dbReference type="InterPro" id="IPR029278">
    <property type="entry name" value="Imm26"/>
</dbReference>
<sequence>MEYPLVPKSTGKLLPGQYWAVPMANGRFACGRVLQLNTEEIPSKTRCFFGGLHNWTGDTTPTTDTIARCGFIAFGVMHIKAITTTGGAVLGERDLSLDEIKMPRMISSHGGAGTMLLDGSRHLRIATRDEWGTFPVIGCWGYNFITQVADRKLSDQHTIGEPSDAPESGLRPFSNGTSTFPTR</sequence>
<dbReference type="AlphaFoldDB" id="A0A5C6DEH0"/>
<gene>
    <name evidence="2" type="ORF">Q31b_50480</name>
</gene>
<evidence type="ECO:0000256" key="1">
    <source>
        <dbReference type="SAM" id="MobiDB-lite"/>
    </source>
</evidence>
<proteinExistence type="predicted"/>
<dbReference type="Proteomes" id="UP000315471">
    <property type="component" value="Unassembled WGS sequence"/>
</dbReference>
<name>A0A5C6DEH0_9BACT</name>
<reference evidence="2 3" key="1">
    <citation type="submission" date="2019-02" db="EMBL/GenBank/DDBJ databases">
        <title>Deep-cultivation of Planctomycetes and their phenomic and genomic characterization uncovers novel biology.</title>
        <authorList>
            <person name="Wiegand S."/>
            <person name="Jogler M."/>
            <person name="Boedeker C."/>
            <person name="Pinto D."/>
            <person name="Vollmers J."/>
            <person name="Rivas-Marin E."/>
            <person name="Kohn T."/>
            <person name="Peeters S.H."/>
            <person name="Heuer A."/>
            <person name="Rast P."/>
            <person name="Oberbeckmann S."/>
            <person name="Bunk B."/>
            <person name="Jeske O."/>
            <person name="Meyerdierks A."/>
            <person name="Storesund J.E."/>
            <person name="Kallscheuer N."/>
            <person name="Luecker S."/>
            <person name="Lage O.M."/>
            <person name="Pohl T."/>
            <person name="Merkel B.J."/>
            <person name="Hornburger P."/>
            <person name="Mueller R.-W."/>
            <person name="Bruemmer F."/>
            <person name="Labrenz M."/>
            <person name="Spormann A.M."/>
            <person name="Op Den Camp H."/>
            <person name="Overmann J."/>
            <person name="Amann R."/>
            <person name="Jetten M.S.M."/>
            <person name="Mascher T."/>
            <person name="Medema M.H."/>
            <person name="Devos D.P."/>
            <person name="Kaster A.-K."/>
            <person name="Ovreas L."/>
            <person name="Rohde M."/>
            <person name="Galperin M.Y."/>
            <person name="Jogler C."/>
        </authorList>
    </citation>
    <scope>NUCLEOTIDE SEQUENCE [LARGE SCALE GENOMIC DNA]</scope>
    <source>
        <strain evidence="2 3">Q31b</strain>
    </source>
</reference>
<dbReference type="Pfam" id="PF15428">
    <property type="entry name" value="Imm26"/>
    <property type="match status" value="1"/>
</dbReference>